<feature type="transmembrane region" description="Helical" evidence="17">
    <location>
        <begin position="12"/>
        <end position="35"/>
    </location>
</feature>
<evidence type="ECO:0000256" key="8">
    <source>
        <dbReference type="ARBA" id="ARBA00022692"/>
    </source>
</evidence>
<dbReference type="OMA" id="WCLNLLV"/>
<sequence>MNKRLASFLKDAWAKELVLVPSFTIGGLTIILSTLSPFIKYATMINQATPYNYPLPSPPHQDDGNILLLLLPLLPLLLLSPSLYLK</sequence>
<evidence type="ECO:0000256" key="14">
    <source>
        <dbReference type="ARBA" id="ARBA00023136"/>
    </source>
</evidence>
<feature type="transmembrane region" description="Helical" evidence="17">
    <location>
        <begin position="66"/>
        <end position="85"/>
    </location>
</feature>
<evidence type="ECO:0000256" key="13">
    <source>
        <dbReference type="ARBA" id="ARBA00023128"/>
    </source>
</evidence>
<dbReference type="Ensembl" id="ENSUAMT00000020159.1">
    <property type="protein sequence ID" value="ENSUAMP00000018005.1"/>
    <property type="gene ID" value="ENSUAMG00000014300.1"/>
</dbReference>
<keyword evidence="12" id="KW-0007">Acetylation</keyword>
<protein>
    <recommendedName>
        <fullName evidence="5">NADH dehydrogenase [ubiquinone] 1 alpha subcomplex subunit 3</fullName>
    </recommendedName>
    <alternativeName>
        <fullName evidence="15">Complex I-B9</fullName>
    </alternativeName>
    <alternativeName>
        <fullName evidence="16">NADH-ubiquinone oxidoreductase B9 subunit</fullName>
    </alternativeName>
</protein>
<reference evidence="18" key="3">
    <citation type="submission" date="2025-09" db="UniProtKB">
        <authorList>
            <consortium name="Ensembl"/>
        </authorList>
    </citation>
    <scope>IDENTIFICATION</scope>
</reference>
<keyword evidence="13" id="KW-0496">Mitochondrion</keyword>
<comment type="similarity">
    <text evidence="3">Belongs to the complex I NDUFA3 subunit family.</text>
</comment>
<keyword evidence="10" id="KW-0249">Electron transport</keyword>
<keyword evidence="6" id="KW-0813">Transport</keyword>
<dbReference type="AlphaFoldDB" id="A0A452RGL4"/>
<evidence type="ECO:0000256" key="1">
    <source>
        <dbReference type="ARBA" id="ARBA00003195"/>
    </source>
</evidence>
<comment type="function">
    <text evidence="1">Accessory subunit of the mitochondrial membrane respiratory chain NADH dehydrogenase (Complex I), that is believed not to be involved in catalysis. Complex I functions in the transfer of electrons from NADH to the respiratory chain. The immediate electron acceptor for the enzyme is believed to be ubiquinone.</text>
</comment>
<evidence type="ECO:0000256" key="5">
    <source>
        <dbReference type="ARBA" id="ARBA00016391"/>
    </source>
</evidence>
<proteinExistence type="inferred from homology"/>
<evidence type="ECO:0000256" key="11">
    <source>
        <dbReference type="ARBA" id="ARBA00022989"/>
    </source>
</evidence>
<evidence type="ECO:0000256" key="7">
    <source>
        <dbReference type="ARBA" id="ARBA00022660"/>
    </source>
</evidence>
<evidence type="ECO:0000313" key="18">
    <source>
        <dbReference type="Ensembl" id="ENSUAMP00000018005.1"/>
    </source>
</evidence>
<reference evidence="18" key="2">
    <citation type="submission" date="2025-08" db="UniProtKB">
        <authorList>
            <consortium name="Ensembl"/>
        </authorList>
    </citation>
    <scope>IDENTIFICATION</scope>
</reference>
<dbReference type="PANTHER" id="PTHR15221">
    <property type="entry name" value="NADH DEHYDROGENASE [UBIQUINONE] 1 ALPHA SUBCOMPLEX SUBUNIT 3"/>
    <property type="match status" value="1"/>
</dbReference>
<evidence type="ECO:0000256" key="12">
    <source>
        <dbReference type="ARBA" id="ARBA00022990"/>
    </source>
</evidence>
<dbReference type="STRING" id="9643.ENSUAMP00000018005"/>
<evidence type="ECO:0000256" key="2">
    <source>
        <dbReference type="ARBA" id="ARBA00004434"/>
    </source>
</evidence>
<keyword evidence="11 17" id="KW-1133">Transmembrane helix</keyword>
<dbReference type="InterPro" id="IPR026626">
    <property type="entry name" value="NDUFA3"/>
</dbReference>
<reference evidence="19" key="1">
    <citation type="submission" date="2016-06" db="EMBL/GenBank/DDBJ databases">
        <title>De novo assembly and RNA-Seq shows season-dependent expression and editing in black bear kidneys.</title>
        <authorList>
            <person name="Korstanje R."/>
            <person name="Srivastava A."/>
            <person name="Sarsani V.K."/>
            <person name="Sheehan S.M."/>
            <person name="Seger R.L."/>
            <person name="Barter M.E."/>
            <person name="Lindqvist C."/>
            <person name="Brody L.C."/>
            <person name="Mullikin J.C."/>
        </authorList>
    </citation>
    <scope>NUCLEOTIDE SEQUENCE [LARGE SCALE GENOMIC DNA]</scope>
</reference>
<comment type="subcellular location">
    <subcellularLocation>
        <location evidence="2">Mitochondrion inner membrane</location>
        <topology evidence="2">Single-pass membrane protein</topology>
    </subcellularLocation>
</comment>
<dbReference type="GO" id="GO:0005743">
    <property type="term" value="C:mitochondrial inner membrane"/>
    <property type="evidence" value="ECO:0007669"/>
    <property type="project" value="UniProtKB-SubCell"/>
</dbReference>
<evidence type="ECO:0000256" key="6">
    <source>
        <dbReference type="ARBA" id="ARBA00022448"/>
    </source>
</evidence>
<dbReference type="PANTHER" id="PTHR15221:SF0">
    <property type="entry name" value="NADH DEHYDROGENASE [UBIQUINONE] 1 ALPHA SUBCOMPLEX SUBUNIT 3"/>
    <property type="match status" value="1"/>
</dbReference>
<evidence type="ECO:0000313" key="19">
    <source>
        <dbReference type="Proteomes" id="UP000291022"/>
    </source>
</evidence>
<accession>A0A452RGL4</accession>
<evidence type="ECO:0000256" key="15">
    <source>
        <dbReference type="ARBA" id="ARBA00031425"/>
    </source>
</evidence>
<dbReference type="GeneTree" id="ENSGT00390000004322"/>
<evidence type="ECO:0000256" key="3">
    <source>
        <dbReference type="ARBA" id="ARBA00008253"/>
    </source>
</evidence>
<keyword evidence="8 17" id="KW-0812">Transmembrane</keyword>
<evidence type="ECO:0000256" key="4">
    <source>
        <dbReference type="ARBA" id="ARBA00011533"/>
    </source>
</evidence>
<dbReference type="GO" id="GO:0045271">
    <property type="term" value="C:respiratory chain complex I"/>
    <property type="evidence" value="ECO:0007669"/>
    <property type="project" value="InterPro"/>
</dbReference>
<dbReference type="Proteomes" id="UP000291022">
    <property type="component" value="Unassembled WGS sequence"/>
</dbReference>
<evidence type="ECO:0000256" key="16">
    <source>
        <dbReference type="ARBA" id="ARBA00032035"/>
    </source>
</evidence>
<name>A0A452RGL4_URSAM</name>
<dbReference type="Pfam" id="PF14987">
    <property type="entry name" value="NADHdh_A3"/>
    <property type="match status" value="1"/>
</dbReference>
<evidence type="ECO:0000256" key="9">
    <source>
        <dbReference type="ARBA" id="ARBA00022792"/>
    </source>
</evidence>
<keyword evidence="19" id="KW-1185">Reference proteome</keyword>
<keyword evidence="14 17" id="KW-0472">Membrane</keyword>
<comment type="subunit">
    <text evidence="4">Complex I is composed of 45 different subunits.</text>
</comment>
<evidence type="ECO:0000256" key="10">
    <source>
        <dbReference type="ARBA" id="ARBA00022982"/>
    </source>
</evidence>
<evidence type="ECO:0000256" key="17">
    <source>
        <dbReference type="SAM" id="Phobius"/>
    </source>
</evidence>
<organism evidence="18 19">
    <name type="scientific">Ursus americanus</name>
    <name type="common">American black bear</name>
    <name type="synonym">Euarctos americanus</name>
    <dbReference type="NCBI Taxonomy" id="9643"/>
    <lineage>
        <taxon>Eukaryota</taxon>
        <taxon>Metazoa</taxon>
        <taxon>Chordata</taxon>
        <taxon>Craniata</taxon>
        <taxon>Vertebrata</taxon>
        <taxon>Euteleostomi</taxon>
        <taxon>Mammalia</taxon>
        <taxon>Eutheria</taxon>
        <taxon>Laurasiatheria</taxon>
        <taxon>Carnivora</taxon>
        <taxon>Caniformia</taxon>
        <taxon>Ursidae</taxon>
        <taxon>Ursus</taxon>
    </lineage>
</organism>
<keyword evidence="7" id="KW-0679">Respiratory chain</keyword>
<keyword evidence="9" id="KW-0999">Mitochondrion inner membrane</keyword>